<dbReference type="AlphaFoldDB" id="A0A9P6L2A1"/>
<dbReference type="EMBL" id="WIUZ02000019">
    <property type="protein sequence ID" value="KAF9779516.1"/>
    <property type="molecule type" value="Genomic_DNA"/>
</dbReference>
<feature type="region of interest" description="Disordered" evidence="1">
    <location>
        <begin position="544"/>
        <end position="567"/>
    </location>
</feature>
<reference evidence="2" key="2">
    <citation type="submission" date="2020-11" db="EMBL/GenBank/DDBJ databases">
        <authorList>
            <consortium name="DOE Joint Genome Institute"/>
            <person name="Kuo A."/>
            <person name="Miyauchi S."/>
            <person name="Kiss E."/>
            <person name="Drula E."/>
            <person name="Kohler A."/>
            <person name="Sanchez-Garcia M."/>
            <person name="Andreopoulos B."/>
            <person name="Barry K.W."/>
            <person name="Bonito G."/>
            <person name="Buee M."/>
            <person name="Carver A."/>
            <person name="Chen C."/>
            <person name="Cichocki N."/>
            <person name="Clum A."/>
            <person name="Culley D."/>
            <person name="Crous P.W."/>
            <person name="Fauchery L."/>
            <person name="Girlanda M."/>
            <person name="Hayes R."/>
            <person name="Keri Z."/>
            <person name="Labutti K."/>
            <person name="Lipzen A."/>
            <person name="Lombard V."/>
            <person name="Magnuson J."/>
            <person name="Maillard F."/>
            <person name="Morin E."/>
            <person name="Murat C."/>
            <person name="Nolan M."/>
            <person name="Ohm R."/>
            <person name="Pangilinan J."/>
            <person name="Pereira M."/>
            <person name="Perotto S."/>
            <person name="Peter M."/>
            <person name="Riley R."/>
            <person name="Sitrit Y."/>
            <person name="Stielow B."/>
            <person name="Szollosi G."/>
            <person name="Zifcakova L."/>
            <person name="Stursova M."/>
            <person name="Spatafora J.W."/>
            <person name="Tedersoo L."/>
            <person name="Vaario L.-M."/>
            <person name="Yamada A."/>
            <person name="Yan M."/>
            <person name="Wang P."/>
            <person name="Xu J."/>
            <person name="Bruns T."/>
            <person name="Baldrian P."/>
            <person name="Vilgalys R."/>
            <person name="Henrissat B."/>
            <person name="Grigoriev I.V."/>
            <person name="Hibbett D."/>
            <person name="Nagy L.G."/>
            <person name="Martin F.M."/>
        </authorList>
    </citation>
    <scope>NUCLEOTIDE SEQUENCE</scope>
    <source>
        <strain evidence="2">UH-Tt-Lm1</strain>
    </source>
</reference>
<dbReference type="Proteomes" id="UP000736335">
    <property type="component" value="Unassembled WGS sequence"/>
</dbReference>
<name>A0A9P6L2A1_9AGAM</name>
<organism evidence="2 3">
    <name type="scientific">Thelephora terrestris</name>
    <dbReference type="NCBI Taxonomy" id="56493"/>
    <lineage>
        <taxon>Eukaryota</taxon>
        <taxon>Fungi</taxon>
        <taxon>Dikarya</taxon>
        <taxon>Basidiomycota</taxon>
        <taxon>Agaricomycotina</taxon>
        <taxon>Agaricomycetes</taxon>
        <taxon>Thelephorales</taxon>
        <taxon>Thelephoraceae</taxon>
        <taxon>Thelephora</taxon>
    </lineage>
</organism>
<evidence type="ECO:0000313" key="3">
    <source>
        <dbReference type="Proteomes" id="UP000736335"/>
    </source>
</evidence>
<sequence length="680" mass="74797">MSFSDPSLPPTLQSTLHQFIASDALPSEPTHPFSNAEKPWSTLNDIFAATSRISESLNAYLSFTLENTKLTSLLRQHTAASHSLNLAEQNVRETVQALRKEIGVRYSADVPMDQVDVVDWCVSQLEECGKKAGMEAFKEAEDNGKITLILGGKVLVVDIELAVDRSDEERPKLTVTTLKTSYASPVSGATTEGSASMNCFLMDCIREFIEEAHKPLGEQDTKKAGKLIREFFAHMQYLMKLDGMATQEGDSGLRWFNNIDGLALTAEGRAKSEAQTIARTLSVSKAPLDIYLLKSQPLPLPYLSSPSLHFLIFLSPLAYLDLLRKPTTKSTTPSHLPNFDIPMEVLRAGISSRPPPRGVTTVTLRVQDVSKPRSDMDDTMMSDFMGPLDMDMEFEHDYPQVPTTTVLSAPTKPVWVLDFTSDGSPNGIAMGQSRMREVETIIHPFGHGGVSSHLGIIDSTTIASPSWVDLALNPDSPVTPERYTSVYVSPSTAHPRLNLRLTSPPEPGFFLQRVQVKSIKETWRVLEIVKRQCWLNEILRGHSWTPETSCSSSSKEPMVSSDEDQAREADLQAVLTGSYQPTQIPVNVYFPSESASNSESLFEPAAANSPCIKMTIPERPPISGLVEISVRMDLAKRKGVSVDVSGALSADLNMDVLEEVCRRGGTLSLPGRIWNGTRQS</sequence>
<evidence type="ECO:0000313" key="2">
    <source>
        <dbReference type="EMBL" id="KAF9779516.1"/>
    </source>
</evidence>
<comment type="caution">
    <text evidence="2">The sequence shown here is derived from an EMBL/GenBank/DDBJ whole genome shotgun (WGS) entry which is preliminary data.</text>
</comment>
<reference evidence="2" key="1">
    <citation type="journal article" date="2020" name="Nat. Commun.">
        <title>Large-scale genome sequencing of mycorrhizal fungi provides insights into the early evolution of symbiotic traits.</title>
        <authorList>
            <person name="Miyauchi S."/>
            <person name="Kiss E."/>
            <person name="Kuo A."/>
            <person name="Drula E."/>
            <person name="Kohler A."/>
            <person name="Sanchez-Garcia M."/>
            <person name="Morin E."/>
            <person name="Andreopoulos B."/>
            <person name="Barry K.W."/>
            <person name="Bonito G."/>
            <person name="Buee M."/>
            <person name="Carver A."/>
            <person name="Chen C."/>
            <person name="Cichocki N."/>
            <person name="Clum A."/>
            <person name="Culley D."/>
            <person name="Crous P.W."/>
            <person name="Fauchery L."/>
            <person name="Girlanda M."/>
            <person name="Hayes R.D."/>
            <person name="Keri Z."/>
            <person name="LaButti K."/>
            <person name="Lipzen A."/>
            <person name="Lombard V."/>
            <person name="Magnuson J."/>
            <person name="Maillard F."/>
            <person name="Murat C."/>
            <person name="Nolan M."/>
            <person name="Ohm R.A."/>
            <person name="Pangilinan J."/>
            <person name="Pereira M.F."/>
            <person name="Perotto S."/>
            <person name="Peter M."/>
            <person name="Pfister S."/>
            <person name="Riley R."/>
            <person name="Sitrit Y."/>
            <person name="Stielow J.B."/>
            <person name="Szollosi G."/>
            <person name="Zifcakova L."/>
            <person name="Stursova M."/>
            <person name="Spatafora J.W."/>
            <person name="Tedersoo L."/>
            <person name="Vaario L.M."/>
            <person name="Yamada A."/>
            <person name="Yan M."/>
            <person name="Wang P."/>
            <person name="Xu J."/>
            <person name="Bruns T."/>
            <person name="Baldrian P."/>
            <person name="Vilgalys R."/>
            <person name="Dunand C."/>
            <person name="Henrissat B."/>
            <person name="Grigoriev I.V."/>
            <person name="Hibbett D."/>
            <person name="Nagy L.G."/>
            <person name="Martin F.M."/>
        </authorList>
    </citation>
    <scope>NUCLEOTIDE SEQUENCE</scope>
    <source>
        <strain evidence="2">UH-Tt-Lm1</strain>
    </source>
</reference>
<dbReference type="OrthoDB" id="544685at2759"/>
<protein>
    <recommendedName>
        <fullName evidence="4">Mediator complex subunit 1</fullName>
    </recommendedName>
</protein>
<accession>A0A9P6L2A1</accession>
<proteinExistence type="predicted"/>
<gene>
    <name evidence="2" type="ORF">BJ322DRAFT_1087908</name>
</gene>
<evidence type="ECO:0000256" key="1">
    <source>
        <dbReference type="SAM" id="MobiDB-lite"/>
    </source>
</evidence>
<keyword evidence="3" id="KW-1185">Reference proteome</keyword>
<evidence type="ECO:0008006" key="4">
    <source>
        <dbReference type="Google" id="ProtNLM"/>
    </source>
</evidence>